<organism evidence="2 3">
    <name type="scientific">Paramagnetospirillum marisnigri</name>
    <dbReference type="NCBI Taxonomy" id="1285242"/>
    <lineage>
        <taxon>Bacteria</taxon>
        <taxon>Pseudomonadati</taxon>
        <taxon>Pseudomonadota</taxon>
        <taxon>Alphaproteobacteria</taxon>
        <taxon>Rhodospirillales</taxon>
        <taxon>Magnetospirillaceae</taxon>
        <taxon>Paramagnetospirillum</taxon>
    </lineage>
</organism>
<keyword evidence="3" id="KW-1185">Reference proteome</keyword>
<gene>
    <name evidence="2" type="ORF">A6A04_05160</name>
</gene>
<feature type="transmembrane region" description="Helical" evidence="1">
    <location>
        <begin position="84"/>
        <end position="104"/>
    </location>
</feature>
<dbReference type="GO" id="GO:0004497">
    <property type="term" value="F:monooxygenase activity"/>
    <property type="evidence" value="ECO:0007669"/>
    <property type="project" value="UniProtKB-KW"/>
</dbReference>
<dbReference type="OrthoDB" id="7157734at2"/>
<dbReference type="Proteomes" id="UP000078428">
    <property type="component" value="Unassembled WGS sequence"/>
</dbReference>
<dbReference type="RefSeq" id="WP_068494401.1">
    <property type="nucleotide sequence ID" value="NZ_LWQT01000077.1"/>
</dbReference>
<feature type="transmembrane region" description="Helical" evidence="1">
    <location>
        <begin position="7"/>
        <end position="25"/>
    </location>
</feature>
<dbReference type="Pfam" id="PF05145">
    <property type="entry name" value="AbrB"/>
    <property type="match status" value="1"/>
</dbReference>
<keyword evidence="1" id="KW-0472">Membrane</keyword>
<evidence type="ECO:0000313" key="3">
    <source>
        <dbReference type="Proteomes" id="UP000078428"/>
    </source>
</evidence>
<dbReference type="NCBIfam" id="TIGR03082">
    <property type="entry name" value="Gneg_AbrB_dup"/>
    <property type="match status" value="2"/>
</dbReference>
<feature type="transmembrane region" description="Helical" evidence="1">
    <location>
        <begin position="265"/>
        <end position="285"/>
    </location>
</feature>
<protein>
    <submittedName>
        <fullName evidence="2">Ammonia monooxygenase</fullName>
    </submittedName>
</protein>
<proteinExistence type="predicted"/>
<keyword evidence="1" id="KW-0812">Transmembrane</keyword>
<dbReference type="InterPro" id="IPR017516">
    <property type="entry name" value="AbrB_dup"/>
</dbReference>
<dbReference type="GO" id="GO:0016020">
    <property type="term" value="C:membrane"/>
    <property type="evidence" value="ECO:0007669"/>
    <property type="project" value="InterPro"/>
</dbReference>
<sequence length="348" mass="35447">MAAPWRQWLLGLGLGGAGGALFAALDLPLPWMLGALAVTTAASLSGLGPAVPPPLRATMIGVLGLMLGSAFTPDLPERAARWSTSLVVLFLAMVATTALVVAYLRRAAAMDPVTAYFSGAPGGINEMVITGTALGGDERTIALSHSLRILLIVFTVPFGYRLIAHVQSIPMAQSMGSLADLAGTDALALLASAISGALIAKLIRLPAWPLTGPMLMSAGLHLAALSAARPPAELVIVAQVVTGASIGARFRGLGWSEVAAMVRPALGATAVMLVVSAAAAAGLAAVSDLPFPALLLAFVPGGIAEMCLVALALGQDVAFVSTHHMIRVVLVIMLAPPAFHLLQRMGGK</sequence>
<dbReference type="PANTHER" id="PTHR38457">
    <property type="entry name" value="REGULATOR ABRB-RELATED"/>
    <property type="match status" value="1"/>
</dbReference>
<dbReference type="GO" id="GO:0010468">
    <property type="term" value="P:regulation of gene expression"/>
    <property type="evidence" value="ECO:0007669"/>
    <property type="project" value="InterPro"/>
</dbReference>
<dbReference type="PANTHER" id="PTHR38457:SF1">
    <property type="entry name" value="REGULATOR ABRB-RELATED"/>
    <property type="match status" value="1"/>
</dbReference>
<evidence type="ECO:0000256" key="1">
    <source>
        <dbReference type="SAM" id="Phobius"/>
    </source>
</evidence>
<dbReference type="AlphaFoldDB" id="A0A178MJB4"/>
<feature type="transmembrane region" description="Helical" evidence="1">
    <location>
        <begin position="291"/>
        <end position="313"/>
    </location>
</feature>
<accession>A0A178MJB4</accession>
<keyword evidence="1" id="KW-1133">Transmembrane helix</keyword>
<comment type="caution">
    <text evidence="2">The sequence shown here is derived from an EMBL/GenBank/DDBJ whole genome shotgun (WGS) entry which is preliminary data.</text>
</comment>
<feature type="transmembrane region" description="Helical" evidence="1">
    <location>
        <begin position="325"/>
        <end position="342"/>
    </location>
</feature>
<dbReference type="InterPro" id="IPR007820">
    <property type="entry name" value="AbrB_fam"/>
</dbReference>
<dbReference type="PIRSF" id="PIRSF038991">
    <property type="entry name" value="Protein_AbrB"/>
    <property type="match status" value="1"/>
</dbReference>
<keyword evidence="2" id="KW-0503">Monooxygenase</keyword>
<dbReference type="EMBL" id="LWQT01000077">
    <property type="protein sequence ID" value="OAN48145.1"/>
    <property type="molecule type" value="Genomic_DNA"/>
</dbReference>
<evidence type="ECO:0000313" key="2">
    <source>
        <dbReference type="EMBL" id="OAN48145.1"/>
    </source>
</evidence>
<name>A0A178MJB4_9PROT</name>
<feature type="transmembrane region" description="Helical" evidence="1">
    <location>
        <begin position="186"/>
        <end position="203"/>
    </location>
</feature>
<feature type="transmembrane region" description="Helical" evidence="1">
    <location>
        <begin position="149"/>
        <end position="166"/>
    </location>
</feature>
<keyword evidence="2" id="KW-0560">Oxidoreductase</keyword>
<dbReference type="STRING" id="1285242.A6A04_05160"/>
<reference evidence="2 3" key="1">
    <citation type="submission" date="2016-04" db="EMBL/GenBank/DDBJ databases">
        <title>Draft genome sequence of freshwater magnetotactic bacteria Magnetospirillum marisnigri SP-1 and Magnetospirillum moscoviense BB-1.</title>
        <authorList>
            <person name="Koziaeva V."/>
            <person name="Dziuba M.V."/>
            <person name="Ivanov T.M."/>
            <person name="Kuznetsov B."/>
            <person name="Grouzdev D.S."/>
        </authorList>
    </citation>
    <scope>NUCLEOTIDE SEQUENCE [LARGE SCALE GENOMIC DNA]</scope>
    <source>
        <strain evidence="2 3">SP-1</strain>
    </source>
</reference>